<feature type="region of interest" description="Disordered" evidence="1">
    <location>
        <begin position="1"/>
        <end position="78"/>
    </location>
</feature>
<evidence type="ECO:0000256" key="1">
    <source>
        <dbReference type="SAM" id="MobiDB-lite"/>
    </source>
</evidence>
<gene>
    <name evidence="2" type="ORF">FSB_LOCUS21591</name>
</gene>
<evidence type="ECO:0000313" key="2">
    <source>
        <dbReference type="EMBL" id="SPC93709.1"/>
    </source>
</evidence>
<dbReference type="EMBL" id="OIVN01001417">
    <property type="protein sequence ID" value="SPC93709.1"/>
    <property type="molecule type" value="Genomic_DNA"/>
</dbReference>
<protein>
    <submittedName>
        <fullName evidence="2">Uncharacterized protein</fullName>
    </submittedName>
</protein>
<reference evidence="2" key="1">
    <citation type="submission" date="2018-02" db="EMBL/GenBank/DDBJ databases">
        <authorList>
            <person name="Cohen D.B."/>
            <person name="Kent A.D."/>
        </authorList>
    </citation>
    <scope>NUCLEOTIDE SEQUENCE</scope>
</reference>
<accession>A0A2N9G2Z1</accession>
<proteinExistence type="predicted"/>
<dbReference type="AlphaFoldDB" id="A0A2N9G2Z1"/>
<name>A0A2N9G2Z1_FAGSY</name>
<feature type="compositionally biased region" description="Gly residues" evidence="1">
    <location>
        <begin position="57"/>
        <end position="68"/>
    </location>
</feature>
<organism evidence="2">
    <name type="scientific">Fagus sylvatica</name>
    <name type="common">Beechnut</name>
    <dbReference type="NCBI Taxonomy" id="28930"/>
    <lineage>
        <taxon>Eukaryota</taxon>
        <taxon>Viridiplantae</taxon>
        <taxon>Streptophyta</taxon>
        <taxon>Embryophyta</taxon>
        <taxon>Tracheophyta</taxon>
        <taxon>Spermatophyta</taxon>
        <taxon>Magnoliopsida</taxon>
        <taxon>eudicotyledons</taxon>
        <taxon>Gunneridae</taxon>
        <taxon>Pentapetalae</taxon>
        <taxon>rosids</taxon>
        <taxon>fabids</taxon>
        <taxon>Fagales</taxon>
        <taxon>Fagaceae</taxon>
        <taxon>Fagus</taxon>
    </lineage>
</organism>
<sequence>MSRTSGSGRPDHQVDQYQRFFLQGEGQNYHRSGGRDRSDGGRGCGNLGSGNQDMGNRSGGRNNGCGGELDGEEGTLPSDCTLIPIPKRLGFGTSGRRVKVETNHFLTTKEGSTIYHYNV</sequence>